<dbReference type="Proteomes" id="UP000886998">
    <property type="component" value="Unassembled WGS sequence"/>
</dbReference>
<comment type="caution">
    <text evidence="2">The sequence shown here is derived from an EMBL/GenBank/DDBJ whole genome shotgun (WGS) entry which is preliminary data.</text>
</comment>
<gene>
    <name evidence="2" type="ORF">TNIN_393091</name>
</gene>
<name>A0A8X7CTX5_9ARAC</name>
<organism evidence="2 3">
    <name type="scientific">Trichonephila inaurata madagascariensis</name>
    <dbReference type="NCBI Taxonomy" id="2747483"/>
    <lineage>
        <taxon>Eukaryota</taxon>
        <taxon>Metazoa</taxon>
        <taxon>Ecdysozoa</taxon>
        <taxon>Arthropoda</taxon>
        <taxon>Chelicerata</taxon>
        <taxon>Arachnida</taxon>
        <taxon>Araneae</taxon>
        <taxon>Araneomorphae</taxon>
        <taxon>Entelegynae</taxon>
        <taxon>Araneoidea</taxon>
        <taxon>Nephilidae</taxon>
        <taxon>Trichonephila</taxon>
        <taxon>Trichonephila inaurata</taxon>
    </lineage>
</organism>
<reference evidence="2" key="1">
    <citation type="submission" date="2020-08" db="EMBL/GenBank/DDBJ databases">
        <title>Multicomponent nature underlies the extraordinary mechanical properties of spider dragline silk.</title>
        <authorList>
            <person name="Kono N."/>
            <person name="Nakamura H."/>
            <person name="Mori M."/>
            <person name="Yoshida Y."/>
            <person name="Ohtoshi R."/>
            <person name="Malay A.D."/>
            <person name="Moran D.A.P."/>
            <person name="Tomita M."/>
            <person name="Numata K."/>
            <person name="Arakawa K."/>
        </authorList>
    </citation>
    <scope>NUCLEOTIDE SEQUENCE</scope>
</reference>
<accession>A0A8X7CTX5</accession>
<keyword evidence="3" id="KW-1185">Reference proteome</keyword>
<evidence type="ECO:0000313" key="3">
    <source>
        <dbReference type="Proteomes" id="UP000886998"/>
    </source>
</evidence>
<dbReference type="OrthoDB" id="1714475at2759"/>
<dbReference type="EMBL" id="BMAV01023462">
    <property type="protein sequence ID" value="GFY79235.1"/>
    <property type="molecule type" value="Genomic_DNA"/>
</dbReference>
<protein>
    <submittedName>
        <fullName evidence="2">Uncharacterized protein</fullName>
    </submittedName>
</protein>
<evidence type="ECO:0000256" key="1">
    <source>
        <dbReference type="SAM" id="MobiDB-lite"/>
    </source>
</evidence>
<feature type="region of interest" description="Disordered" evidence="1">
    <location>
        <begin position="142"/>
        <end position="161"/>
    </location>
</feature>
<sequence>MDIINLLVQVLPDHEPHDVPWFGVFSYFEPADLHSDYMGERPPKGKAPSSKPLWTEYAKPKLYGLVYKTETTWCSNLDHLDSISELKRCWTGVLGRNGPIAYFRVPDACPILLGTMHWPERRTAAMHFTYVASLHLPRREKHLPPLQSPQSIEGIEPLGSH</sequence>
<evidence type="ECO:0000313" key="2">
    <source>
        <dbReference type="EMBL" id="GFY79235.1"/>
    </source>
</evidence>
<proteinExistence type="predicted"/>
<dbReference type="AlphaFoldDB" id="A0A8X7CTX5"/>